<gene>
    <name evidence="1" type="ORF">ACEU3E_27340</name>
</gene>
<keyword evidence="2" id="KW-1185">Reference proteome</keyword>
<name>A0ABV4V750_9BACL</name>
<dbReference type="RefSeq" id="WP_373955927.1">
    <property type="nucleotide sequence ID" value="NZ_JBHDLN010000017.1"/>
</dbReference>
<evidence type="ECO:0000313" key="1">
    <source>
        <dbReference type="EMBL" id="MFB0845910.1"/>
    </source>
</evidence>
<accession>A0ABV4V750</accession>
<dbReference type="EMBL" id="JBHDLN010000017">
    <property type="protein sequence ID" value="MFB0845910.1"/>
    <property type="molecule type" value="Genomic_DNA"/>
</dbReference>
<organism evidence="1 2">
    <name type="scientific">Paenibacillus oleatilyticus</name>
    <dbReference type="NCBI Taxonomy" id="2594886"/>
    <lineage>
        <taxon>Bacteria</taxon>
        <taxon>Bacillati</taxon>
        <taxon>Bacillota</taxon>
        <taxon>Bacilli</taxon>
        <taxon>Bacillales</taxon>
        <taxon>Paenibacillaceae</taxon>
        <taxon>Paenibacillus</taxon>
    </lineage>
</organism>
<sequence length="53" mass="6253">MTADTDVLFAHEFGSPVDKRFVANFNRRSGRVQIKADPRMQQYMIAYDEIRIF</sequence>
<comment type="caution">
    <text evidence="1">The sequence shown here is derived from an EMBL/GenBank/DDBJ whole genome shotgun (WGS) entry which is preliminary data.</text>
</comment>
<protein>
    <submittedName>
        <fullName evidence="1">Uncharacterized protein</fullName>
    </submittedName>
</protein>
<evidence type="ECO:0000313" key="2">
    <source>
        <dbReference type="Proteomes" id="UP001575622"/>
    </source>
</evidence>
<proteinExistence type="predicted"/>
<reference evidence="1 2" key="1">
    <citation type="submission" date="2024-09" db="EMBL/GenBank/DDBJ databases">
        <authorList>
            <person name="Makale K.P.P."/>
            <person name="Makhzoum A."/>
            <person name="Rantong G."/>
            <person name="Rahube T.O."/>
        </authorList>
    </citation>
    <scope>NUCLEOTIDE SEQUENCE [LARGE SCALE GENOMIC DNA]</scope>
    <source>
        <strain evidence="1 2">KM_D13</strain>
    </source>
</reference>
<dbReference type="Proteomes" id="UP001575622">
    <property type="component" value="Unassembled WGS sequence"/>
</dbReference>